<comment type="caution">
    <text evidence="2">The sequence shown here is derived from an EMBL/GenBank/DDBJ whole genome shotgun (WGS) entry which is preliminary data.</text>
</comment>
<protein>
    <submittedName>
        <fullName evidence="2">Uncharacterized protein</fullName>
    </submittedName>
</protein>
<accession>A0A841ELG5</accession>
<dbReference type="EMBL" id="JACHKT010000001">
    <property type="protein sequence ID" value="MBB6001618.1"/>
    <property type="molecule type" value="Genomic_DNA"/>
</dbReference>
<gene>
    <name evidence="2" type="ORF">HNP25_000257</name>
</gene>
<feature type="signal peptide" evidence="1">
    <location>
        <begin position="1"/>
        <end position="22"/>
    </location>
</feature>
<name>A0A841ELG5_9BACT</name>
<dbReference type="Proteomes" id="UP000524404">
    <property type="component" value="Unassembled WGS sequence"/>
</dbReference>
<keyword evidence="1" id="KW-0732">Signal</keyword>
<evidence type="ECO:0000256" key="1">
    <source>
        <dbReference type="SAM" id="SignalP"/>
    </source>
</evidence>
<keyword evidence="3" id="KW-1185">Reference proteome</keyword>
<dbReference type="RefSeq" id="WP_229202752.1">
    <property type="nucleotide sequence ID" value="NZ_JACHKT010000001.1"/>
</dbReference>
<feature type="chain" id="PRO_5032996943" evidence="1">
    <location>
        <begin position="23"/>
        <end position="160"/>
    </location>
</feature>
<sequence>MKHIDKLPPIILIALFALLTMASCKNVDDPFVPRVVSPVLVAIDGTAPGDFATEPTISYTKAGNVVLSARILELDKTNLLDYTKGIDSLPVANTKITITLRNSGAIVAELTTDAKGKISVEKTWQSLGLASPATGNSIPLNWSGTYKSQAFTRLSRVSVK</sequence>
<reference evidence="2 3" key="1">
    <citation type="submission" date="2020-08" db="EMBL/GenBank/DDBJ databases">
        <title>Functional genomics of gut bacteria from endangered species of beetles.</title>
        <authorList>
            <person name="Carlos-Shanley C."/>
        </authorList>
    </citation>
    <scope>NUCLEOTIDE SEQUENCE [LARGE SCALE GENOMIC DNA]</scope>
    <source>
        <strain evidence="2 3">S00070</strain>
    </source>
</reference>
<proteinExistence type="predicted"/>
<evidence type="ECO:0000313" key="3">
    <source>
        <dbReference type="Proteomes" id="UP000524404"/>
    </source>
</evidence>
<dbReference type="PROSITE" id="PS51257">
    <property type="entry name" value="PROKAR_LIPOPROTEIN"/>
    <property type="match status" value="1"/>
</dbReference>
<evidence type="ECO:0000313" key="2">
    <source>
        <dbReference type="EMBL" id="MBB6001618.1"/>
    </source>
</evidence>
<organism evidence="2 3">
    <name type="scientific">Arcicella rosea</name>
    <dbReference type="NCBI Taxonomy" id="502909"/>
    <lineage>
        <taxon>Bacteria</taxon>
        <taxon>Pseudomonadati</taxon>
        <taxon>Bacteroidota</taxon>
        <taxon>Cytophagia</taxon>
        <taxon>Cytophagales</taxon>
        <taxon>Flectobacillaceae</taxon>
        <taxon>Arcicella</taxon>
    </lineage>
</organism>
<dbReference type="AlphaFoldDB" id="A0A841ELG5"/>